<accession>A0A0M0G3Q4</accession>
<comment type="caution">
    <text evidence="1">The sequence shown here is derived from an EMBL/GenBank/DDBJ whole genome shotgun (WGS) entry which is preliminary data.</text>
</comment>
<dbReference type="OrthoDB" id="9779418at2"/>
<dbReference type="Gene3D" id="3.40.720.10">
    <property type="entry name" value="Alkaline Phosphatase, subunit A"/>
    <property type="match status" value="1"/>
</dbReference>
<evidence type="ECO:0000313" key="1">
    <source>
        <dbReference type="EMBL" id="KON84423.1"/>
    </source>
</evidence>
<dbReference type="Pfam" id="PF01663">
    <property type="entry name" value="Phosphodiest"/>
    <property type="match status" value="1"/>
</dbReference>
<gene>
    <name evidence="1" type="ORF">AF331_10170</name>
</gene>
<dbReference type="PATRIC" id="fig|189381.12.peg.2035"/>
<reference evidence="2" key="1">
    <citation type="submission" date="2015-07" db="EMBL/GenBank/DDBJ databases">
        <title>Fjat-14235 jcm11544.</title>
        <authorList>
            <person name="Liu B."/>
            <person name="Wang J."/>
            <person name="Zhu Y."/>
            <person name="Liu G."/>
            <person name="Chen Q."/>
            <person name="Chen Z."/>
            <person name="Lan J."/>
            <person name="Che J."/>
            <person name="Ge C."/>
            <person name="Shi H."/>
            <person name="Pan Z."/>
            <person name="Liu X."/>
        </authorList>
    </citation>
    <scope>NUCLEOTIDE SEQUENCE [LARGE SCALE GENOMIC DNA]</scope>
    <source>
        <strain evidence="2">JCM 11544</strain>
    </source>
</reference>
<protein>
    <submittedName>
        <fullName evidence="1">Phosphodiesterase</fullName>
    </submittedName>
</protein>
<proteinExistence type="predicted"/>
<dbReference type="SUPFAM" id="SSF53649">
    <property type="entry name" value="Alkaline phosphatase-like"/>
    <property type="match status" value="1"/>
</dbReference>
<dbReference type="EMBL" id="LGUE01000004">
    <property type="protein sequence ID" value="KON84423.1"/>
    <property type="molecule type" value="Genomic_DNA"/>
</dbReference>
<dbReference type="PANTHER" id="PTHR10151:SF120">
    <property type="entry name" value="BIS(5'-ADENOSYL)-TRIPHOSPHATASE"/>
    <property type="match status" value="1"/>
</dbReference>
<evidence type="ECO:0000313" key="2">
    <source>
        <dbReference type="Proteomes" id="UP000037405"/>
    </source>
</evidence>
<sequence>MTRLTEHLIVVSFDCLSSLDYPFLKELPHFSRLLEEGALCRNVRTIYPSVTYPCHTSIVTGNYPKRHGIINNTLIQPGRPSPDWYWHRSHIRGTTLYDEAKSAGLTTAALLWPVTAKANIDYNLPEIFANRPWHHQIMVSLMNGTPLYQLDLQRRFGSIRNGLEQPALDDFVLESAVHTIRTKKPGLALIHFTDLDTMRHYHGFSSKEAIGALHRHDDRLGRIMHALDESRCKYTLVALGDHSALDEDTAIQLNVCFKEKGWITCDGKGKVIDWKVYAKGCDGSSYVYVRDERLMDGVHQLLKALKKEGGIEDIFTGYEAGLMGADGSAAFMLEAGRGYYFKDFTEGDFLHRITPQDVRERTYTWGSHGYSPSKDRYGTIFMAMGKGIRKTEIHAMNLVDEGPTLARLLGLDLGDTDGVCRHELLDTANIEQEDGTG</sequence>
<dbReference type="GO" id="GO:0016787">
    <property type="term" value="F:hydrolase activity"/>
    <property type="evidence" value="ECO:0007669"/>
    <property type="project" value="UniProtKB-ARBA"/>
</dbReference>
<dbReference type="STRING" id="189381.GCA_900166615_01856"/>
<dbReference type="RefSeq" id="WP_053428022.1">
    <property type="nucleotide sequence ID" value="NZ_LGUE01000004.1"/>
</dbReference>
<dbReference type="InterPro" id="IPR002591">
    <property type="entry name" value="Phosphodiest/P_Trfase"/>
</dbReference>
<keyword evidence="2" id="KW-1185">Reference proteome</keyword>
<dbReference type="Proteomes" id="UP000037405">
    <property type="component" value="Unassembled WGS sequence"/>
</dbReference>
<dbReference type="PANTHER" id="PTHR10151">
    <property type="entry name" value="ECTONUCLEOTIDE PYROPHOSPHATASE/PHOSPHODIESTERASE"/>
    <property type="match status" value="1"/>
</dbReference>
<dbReference type="CDD" id="cd16018">
    <property type="entry name" value="Enpp"/>
    <property type="match status" value="1"/>
</dbReference>
<dbReference type="InterPro" id="IPR017850">
    <property type="entry name" value="Alkaline_phosphatase_core_sf"/>
</dbReference>
<dbReference type="AlphaFoldDB" id="A0A0M0G3Q4"/>
<name>A0A0M0G3Q4_9BACI</name>
<organism evidence="1 2">
    <name type="scientific">Rossellomorea marisflavi</name>
    <dbReference type="NCBI Taxonomy" id="189381"/>
    <lineage>
        <taxon>Bacteria</taxon>
        <taxon>Bacillati</taxon>
        <taxon>Bacillota</taxon>
        <taxon>Bacilli</taxon>
        <taxon>Bacillales</taxon>
        <taxon>Bacillaceae</taxon>
        <taxon>Rossellomorea</taxon>
    </lineage>
</organism>